<comment type="caution">
    <text evidence="1">The sequence shown here is derived from an EMBL/GenBank/DDBJ whole genome shotgun (WGS) entry which is preliminary data.</text>
</comment>
<proteinExistence type="predicted"/>
<dbReference type="EMBL" id="JAXCGZ010002151">
    <property type="protein sequence ID" value="KAK7084314.1"/>
    <property type="molecule type" value="Genomic_DNA"/>
</dbReference>
<protein>
    <submittedName>
        <fullName evidence="1">Uncharacterized protein</fullName>
    </submittedName>
</protein>
<organism evidence="1 2">
    <name type="scientific">Halocaridina rubra</name>
    <name type="common">Hawaiian red shrimp</name>
    <dbReference type="NCBI Taxonomy" id="373956"/>
    <lineage>
        <taxon>Eukaryota</taxon>
        <taxon>Metazoa</taxon>
        <taxon>Ecdysozoa</taxon>
        <taxon>Arthropoda</taxon>
        <taxon>Crustacea</taxon>
        <taxon>Multicrustacea</taxon>
        <taxon>Malacostraca</taxon>
        <taxon>Eumalacostraca</taxon>
        <taxon>Eucarida</taxon>
        <taxon>Decapoda</taxon>
        <taxon>Pleocyemata</taxon>
        <taxon>Caridea</taxon>
        <taxon>Atyoidea</taxon>
        <taxon>Atyidae</taxon>
        <taxon>Halocaridina</taxon>
    </lineage>
</organism>
<gene>
    <name evidence="1" type="ORF">SK128_002089</name>
</gene>
<dbReference type="AlphaFoldDB" id="A0AAN8XRB1"/>
<evidence type="ECO:0000313" key="2">
    <source>
        <dbReference type="Proteomes" id="UP001381693"/>
    </source>
</evidence>
<feature type="non-terminal residue" evidence="1">
    <location>
        <position position="64"/>
    </location>
</feature>
<evidence type="ECO:0000313" key="1">
    <source>
        <dbReference type="EMBL" id="KAK7084314.1"/>
    </source>
</evidence>
<accession>A0AAN8XRB1</accession>
<reference evidence="1 2" key="1">
    <citation type="submission" date="2023-11" db="EMBL/GenBank/DDBJ databases">
        <title>Halocaridina rubra genome assembly.</title>
        <authorList>
            <person name="Smith C."/>
        </authorList>
    </citation>
    <scope>NUCLEOTIDE SEQUENCE [LARGE SCALE GENOMIC DNA]</scope>
    <source>
        <strain evidence="1">EP-1</strain>
        <tissue evidence="1">Whole</tissue>
    </source>
</reference>
<name>A0AAN8XRB1_HALRR</name>
<dbReference type="Proteomes" id="UP001381693">
    <property type="component" value="Unassembled WGS sequence"/>
</dbReference>
<sequence>MMLETSEPTSTDLSDDKILVNRSSSHDQEFSVNSCESPALSIIKALIYDHHKKLAPIEAKLKEL</sequence>
<keyword evidence="2" id="KW-1185">Reference proteome</keyword>